<protein>
    <submittedName>
        <fullName evidence="1">Uncharacterized protein</fullName>
    </submittedName>
</protein>
<reference evidence="1" key="1">
    <citation type="journal article" date="2023" name="G3 (Bethesda)">
        <title>Whole genome assembly and annotation of the endangered Caribbean coral Acropora cervicornis.</title>
        <authorList>
            <person name="Selwyn J.D."/>
            <person name="Vollmer S.V."/>
        </authorList>
    </citation>
    <scope>NUCLEOTIDE SEQUENCE</scope>
    <source>
        <strain evidence="1">K2</strain>
    </source>
</reference>
<accession>A0AAD9V970</accession>
<comment type="caution">
    <text evidence="1">The sequence shown here is derived from an EMBL/GenBank/DDBJ whole genome shotgun (WGS) entry which is preliminary data.</text>
</comment>
<reference evidence="1" key="2">
    <citation type="journal article" date="2023" name="Science">
        <title>Genomic signatures of disease resistance in endangered staghorn corals.</title>
        <authorList>
            <person name="Vollmer S.V."/>
            <person name="Selwyn J.D."/>
            <person name="Despard B.A."/>
            <person name="Roesel C.L."/>
        </authorList>
    </citation>
    <scope>NUCLEOTIDE SEQUENCE</scope>
    <source>
        <tissue evidence="1">Whole Organism</tissue>
    </source>
</reference>
<sequence length="207" mass="23827">MELEGAKLCFDYLQAVAGLTVKVFVSDRHRGIAKRIRECHPTVTHFFDQWRVAKGLVKKLLAASKQKGCEVIAQWVKAVKNHVFWCSTSTKPGFQDLILAKWKSFIQHVSNKHTNHPDKLFEECVHDDDITPRKWIKVGTKAYDKIQEILMKASILNDIKRLSPKAETSCLEGFHSTLNQWHPKMTVFHGLEHFADMSWQACISTRI</sequence>
<organism evidence="1 2">
    <name type="scientific">Acropora cervicornis</name>
    <name type="common">Staghorn coral</name>
    <dbReference type="NCBI Taxonomy" id="6130"/>
    <lineage>
        <taxon>Eukaryota</taxon>
        <taxon>Metazoa</taxon>
        <taxon>Cnidaria</taxon>
        <taxon>Anthozoa</taxon>
        <taxon>Hexacorallia</taxon>
        <taxon>Scleractinia</taxon>
        <taxon>Astrocoeniina</taxon>
        <taxon>Acroporidae</taxon>
        <taxon>Acropora</taxon>
    </lineage>
</organism>
<evidence type="ECO:0000313" key="2">
    <source>
        <dbReference type="Proteomes" id="UP001249851"/>
    </source>
</evidence>
<dbReference type="PANTHER" id="PTHR31751">
    <property type="entry name" value="SI:CH211-108C17.2-RELATED-RELATED"/>
    <property type="match status" value="1"/>
</dbReference>
<evidence type="ECO:0000313" key="1">
    <source>
        <dbReference type="EMBL" id="KAK2565908.1"/>
    </source>
</evidence>
<proteinExistence type="predicted"/>
<dbReference type="AlphaFoldDB" id="A0AAD9V970"/>
<dbReference type="PANTHER" id="PTHR31751:SF42">
    <property type="entry name" value="PROTEIN CBG10204"/>
    <property type="match status" value="1"/>
</dbReference>
<dbReference type="Proteomes" id="UP001249851">
    <property type="component" value="Unassembled WGS sequence"/>
</dbReference>
<keyword evidence="2" id="KW-1185">Reference proteome</keyword>
<gene>
    <name evidence="1" type="ORF">P5673_010209</name>
</gene>
<name>A0AAD9V970_ACRCE</name>
<dbReference type="EMBL" id="JARQWQ010000018">
    <property type="protein sequence ID" value="KAK2565908.1"/>
    <property type="molecule type" value="Genomic_DNA"/>
</dbReference>